<dbReference type="Pfam" id="PF13193">
    <property type="entry name" value="AMP-binding_C"/>
    <property type="match status" value="1"/>
</dbReference>
<proteinExistence type="predicted"/>
<evidence type="ECO:0000259" key="2">
    <source>
        <dbReference type="Pfam" id="PF13193"/>
    </source>
</evidence>
<dbReference type="OrthoDB" id="9803968at2"/>
<reference evidence="3 4" key="1">
    <citation type="submission" date="2019-07" db="EMBL/GenBank/DDBJ databases">
        <title>Novel species isolated from glacier.</title>
        <authorList>
            <person name="Liu Q."/>
            <person name="Xin Y.-H."/>
        </authorList>
    </citation>
    <scope>NUCLEOTIDE SEQUENCE [LARGE SCALE GENOMIC DNA]</scope>
    <source>
        <strain evidence="3 4">LB1R16</strain>
    </source>
</reference>
<dbReference type="Gene3D" id="3.40.50.12780">
    <property type="entry name" value="N-terminal domain of ligase-like"/>
    <property type="match status" value="1"/>
</dbReference>
<dbReference type="InterPro" id="IPR045851">
    <property type="entry name" value="AMP-bd_C_sf"/>
</dbReference>
<dbReference type="RefSeq" id="WP_144335104.1">
    <property type="nucleotide sequence ID" value="NZ_VJWA01000002.1"/>
</dbReference>
<name>A0A552U9N5_9SPHN</name>
<dbReference type="GO" id="GO:0016878">
    <property type="term" value="F:acid-thiol ligase activity"/>
    <property type="evidence" value="ECO:0007669"/>
    <property type="project" value="UniProtKB-ARBA"/>
</dbReference>
<keyword evidence="4" id="KW-1185">Reference proteome</keyword>
<dbReference type="SUPFAM" id="SSF56801">
    <property type="entry name" value="Acetyl-CoA synthetase-like"/>
    <property type="match status" value="1"/>
</dbReference>
<dbReference type="InterPro" id="IPR050237">
    <property type="entry name" value="ATP-dep_AMP-bd_enzyme"/>
</dbReference>
<gene>
    <name evidence="3" type="ORF">FMM06_14835</name>
</gene>
<dbReference type="PANTHER" id="PTHR43767">
    <property type="entry name" value="LONG-CHAIN-FATTY-ACID--COA LIGASE"/>
    <property type="match status" value="1"/>
</dbReference>
<sequence>MTRIAEIADANRARFARQLACTRIHDLLASHAAALPDAEAAIDGELRLPHVELAARVDAVARALVASGIAPGDRVATMVPPSLDYWLTYLATVSIGAVWMGLNPRYQLPEYQYLLDDAAPSLVFCRIEYEGRAYGAELQSIGGAVGTFVALGDPVGRAVALDTFMARGASVDDATLAARRLAVDPEDIAVIVYTSGTTGKPKGAMLSHRAIMAAALCNLCWMADGLASTISVAPINHVGALNNVCMNVFAFGGKIVFHHRVDLDAIARITVREQLTYLVASPTSFAMFAAQPDNGLTRLGNYKLIVFGGGATAEALLTPVVATGVPMYNVYGQTETCGIVTATDRGASPAIMAETFGRALPGAEIRIANAAGEALPIGATGEIQVRGPYCMTGYFGRPEATAEAFTADGFLRTGDLGVERDDGNFTFVGRLKEMFKSGGYNIYPIEIELALNEHPAVAMAAVLPVPHPVFQEVGHAFIATADPALDADALRDFLKARLANYKIPKTFSFEAELPYLPNMKIDKQALKRRLEEKQAA</sequence>
<dbReference type="PRINTS" id="PR00154">
    <property type="entry name" value="AMPBINDING"/>
</dbReference>
<dbReference type="InterPro" id="IPR042099">
    <property type="entry name" value="ANL_N_sf"/>
</dbReference>
<dbReference type="EMBL" id="VJWA01000002">
    <property type="protein sequence ID" value="TRW14934.1"/>
    <property type="molecule type" value="Genomic_DNA"/>
</dbReference>
<dbReference type="Gene3D" id="3.30.300.30">
    <property type="match status" value="1"/>
</dbReference>
<keyword evidence="3" id="KW-0436">Ligase</keyword>
<dbReference type="InterPro" id="IPR020459">
    <property type="entry name" value="AMP-binding"/>
</dbReference>
<feature type="domain" description="AMP-binding enzyme C-terminal" evidence="2">
    <location>
        <begin position="446"/>
        <end position="514"/>
    </location>
</feature>
<dbReference type="InterPro" id="IPR025110">
    <property type="entry name" value="AMP-bd_C"/>
</dbReference>
<dbReference type="PROSITE" id="PS00455">
    <property type="entry name" value="AMP_BINDING"/>
    <property type="match status" value="1"/>
</dbReference>
<dbReference type="Proteomes" id="UP000317894">
    <property type="component" value="Unassembled WGS sequence"/>
</dbReference>
<accession>A0A552U9N5</accession>
<evidence type="ECO:0000313" key="3">
    <source>
        <dbReference type="EMBL" id="TRW14934.1"/>
    </source>
</evidence>
<dbReference type="AlphaFoldDB" id="A0A552U9N5"/>
<dbReference type="InterPro" id="IPR020845">
    <property type="entry name" value="AMP-binding_CS"/>
</dbReference>
<evidence type="ECO:0000313" key="4">
    <source>
        <dbReference type="Proteomes" id="UP000317894"/>
    </source>
</evidence>
<evidence type="ECO:0000259" key="1">
    <source>
        <dbReference type="Pfam" id="PF00501"/>
    </source>
</evidence>
<organism evidence="3 4">
    <name type="scientific">Glacieibacterium frigidum</name>
    <dbReference type="NCBI Taxonomy" id="2593303"/>
    <lineage>
        <taxon>Bacteria</taxon>
        <taxon>Pseudomonadati</taxon>
        <taxon>Pseudomonadota</taxon>
        <taxon>Alphaproteobacteria</taxon>
        <taxon>Sphingomonadales</taxon>
        <taxon>Sphingosinicellaceae</taxon>
        <taxon>Glacieibacterium</taxon>
    </lineage>
</organism>
<protein>
    <submittedName>
        <fullName evidence="3">Acyl--CoA ligase</fullName>
    </submittedName>
</protein>
<dbReference type="InterPro" id="IPR000873">
    <property type="entry name" value="AMP-dep_synth/lig_dom"/>
</dbReference>
<feature type="domain" description="AMP-dependent synthetase/ligase" evidence="1">
    <location>
        <begin position="30"/>
        <end position="395"/>
    </location>
</feature>
<dbReference type="PANTHER" id="PTHR43767:SF1">
    <property type="entry name" value="NONRIBOSOMAL PEPTIDE SYNTHASE PES1 (EUROFUNG)-RELATED"/>
    <property type="match status" value="1"/>
</dbReference>
<dbReference type="Pfam" id="PF00501">
    <property type="entry name" value="AMP-binding"/>
    <property type="match status" value="1"/>
</dbReference>
<comment type="caution">
    <text evidence="3">The sequence shown here is derived from an EMBL/GenBank/DDBJ whole genome shotgun (WGS) entry which is preliminary data.</text>
</comment>